<dbReference type="GO" id="GO:0016740">
    <property type="term" value="F:transferase activity"/>
    <property type="evidence" value="ECO:0007669"/>
    <property type="project" value="UniProtKB-KW"/>
</dbReference>
<keyword evidence="2" id="KW-0808">Transferase</keyword>
<proteinExistence type="predicted"/>
<dbReference type="Proteomes" id="UP000295621">
    <property type="component" value="Unassembled WGS sequence"/>
</dbReference>
<keyword evidence="3" id="KW-1185">Reference proteome</keyword>
<evidence type="ECO:0000313" key="2">
    <source>
        <dbReference type="EMBL" id="TDC51457.1"/>
    </source>
</evidence>
<evidence type="ECO:0000259" key="1">
    <source>
        <dbReference type="Pfam" id="PF01636"/>
    </source>
</evidence>
<comment type="caution">
    <text evidence="2">The sequence shown here is derived from an EMBL/GenBank/DDBJ whole genome shotgun (WGS) entry which is preliminary data.</text>
</comment>
<name>A0A4R4RNV1_9ACTN</name>
<dbReference type="EMBL" id="SMKL01000022">
    <property type="protein sequence ID" value="TDC51457.1"/>
    <property type="molecule type" value="Genomic_DNA"/>
</dbReference>
<dbReference type="OrthoDB" id="101887at2"/>
<accession>A0A4R4RNV1</accession>
<dbReference type="Gene3D" id="3.90.1200.10">
    <property type="match status" value="1"/>
</dbReference>
<reference evidence="2 3" key="1">
    <citation type="submission" date="2019-02" db="EMBL/GenBank/DDBJ databases">
        <title>Draft genome sequences of novel Actinobacteria.</title>
        <authorList>
            <person name="Sahin N."/>
            <person name="Ay H."/>
            <person name="Saygin H."/>
        </authorList>
    </citation>
    <scope>NUCLEOTIDE SEQUENCE [LARGE SCALE GENOMIC DNA]</scope>
    <source>
        <strain evidence="2 3">KC603</strain>
    </source>
</reference>
<evidence type="ECO:0000313" key="3">
    <source>
        <dbReference type="Proteomes" id="UP000295621"/>
    </source>
</evidence>
<gene>
    <name evidence="2" type="ORF">E1212_11740</name>
</gene>
<dbReference type="SUPFAM" id="SSF56112">
    <property type="entry name" value="Protein kinase-like (PK-like)"/>
    <property type="match status" value="1"/>
</dbReference>
<organism evidence="2 3">
    <name type="scientific">Jiangella ureilytica</name>
    <dbReference type="NCBI Taxonomy" id="2530374"/>
    <lineage>
        <taxon>Bacteria</taxon>
        <taxon>Bacillati</taxon>
        <taxon>Actinomycetota</taxon>
        <taxon>Actinomycetes</taxon>
        <taxon>Jiangellales</taxon>
        <taxon>Jiangellaceae</taxon>
        <taxon>Jiangella</taxon>
    </lineage>
</organism>
<dbReference type="InterPro" id="IPR011009">
    <property type="entry name" value="Kinase-like_dom_sf"/>
</dbReference>
<dbReference type="Pfam" id="PF01636">
    <property type="entry name" value="APH"/>
    <property type="match status" value="1"/>
</dbReference>
<dbReference type="AlphaFoldDB" id="A0A4R4RNV1"/>
<feature type="domain" description="Aminoglycoside phosphotransferase" evidence="1">
    <location>
        <begin position="65"/>
        <end position="250"/>
    </location>
</feature>
<dbReference type="InterPro" id="IPR002575">
    <property type="entry name" value="Aminoglycoside_PTrfase"/>
</dbReference>
<sequence>MTTIEPWTSAEWLAAATGWLDEQLAAAGRTRTGPVTQPHVRLWATALRAPTDAGPVWLKAPGSETAFEVPLYGLLAQAAPRWVLVPLAADVERGWLLLPDGGTPLGEQVCADDLPGALAEAIPHYAELQRDLSGNVAELLSFGLADMRPPALPERLDQALEAVGAYLGHHATDDDREVLRRAAAARPLVEDWCDRLASGAVPASLDHHDLHAWNVLVTPGGTPRFYDWGDSVVAHPFTSMLVTLGFLRLQHHRPDDDPGVRRVRDAYLEAFGDLGSRDELVAELDLACRAGKVARVLVWLRGLRPQGFENAEPFQRAPVQALAAILAESPFDLGA</sequence>
<dbReference type="RefSeq" id="WP_131982560.1">
    <property type="nucleotide sequence ID" value="NZ_SMKL01000022.1"/>
</dbReference>
<protein>
    <submittedName>
        <fullName evidence="2">Aminoglycoside phosphotransferase family protein</fullName>
    </submittedName>
</protein>